<evidence type="ECO:0000313" key="4">
    <source>
        <dbReference type="EMBL" id="KAF7639342.1"/>
    </source>
</evidence>
<dbReference type="Pfam" id="PF01981">
    <property type="entry name" value="PTH2"/>
    <property type="match status" value="1"/>
</dbReference>
<dbReference type="Proteomes" id="UP000605970">
    <property type="component" value="Unassembled WGS sequence"/>
</dbReference>
<dbReference type="Gene3D" id="3.40.1490.10">
    <property type="entry name" value="Bit1"/>
    <property type="match status" value="1"/>
</dbReference>
<comment type="catalytic activity">
    <reaction evidence="3">
        <text>an N-acyl-L-alpha-aminoacyl-tRNA + H2O = an N-acyl-L-amino acid + a tRNA + H(+)</text>
        <dbReference type="Rhea" id="RHEA:54448"/>
        <dbReference type="Rhea" id="RHEA-COMP:10123"/>
        <dbReference type="Rhea" id="RHEA-COMP:13883"/>
        <dbReference type="ChEBI" id="CHEBI:15377"/>
        <dbReference type="ChEBI" id="CHEBI:15378"/>
        <dbReference type="ChEBI" id="CHEBI:59874"/>
        <dbReference type="ChEBI" id="CHEBI:78442"/>
        <dbReference type="ChEBI" id="CHEBI:138191"/>
        <dbReference type="EC" id="3.1.1.29"/>
    </reaction>
</comment>
<evidence type="ECO:0000313" key="5">
    <source>
        <dbReference type="Proteomes" id="UP000605970"/>
    </source>
</evidence>
<dbReference type="PANTHER" id="PTHR46194">
    <property type="entry name" value="PEPTIDYL-TRNA HYDROLASE PTRHD1-RELATED"/>
    <property type="match status" value="1"/>
</dbReference>
<keyword evidence="5" id="KW-1185">Reference proteome</keyword>
<sequence>MAAQGERLIMYLILRADLITDLKWSIGAVFTQIAHASTACIWSFKDDPEVKEYMADLNNMHKVTLKVNNEPELLEQSKKLTSGGIQHKIWNEDGMAVCIAIKPQQKQKLKQFIGNLPLFK</sequence>
<dbReference type="SUPFAM" id="SSF102462">
    <property type="entry name" value="Peptidyl-tRNA hydrolase II"/>
    <property type="match status" value="1"/>
</dbReference>
<evidence type="ECO:0000256" key="3">
    <source>
        <dbReference type="ARBA" id="ARBA00048707"/>
    </source>
</evidence>
<protein>
    <recommendedName>
        <fullName evidence="1">peptidyl-tRNA hydrolase</fullName>
        <ecNumber evidence="1">3.1.1.29</ecNumber>
    </recommendedName>
</protein>
<dbReference type="PANTHER" id="PTHR46194:SF1">
    <property type="entry name" value="PEPTIDYL-TRNA HYDROLASE PTRHD1-RELATED"/>
    <property type="match status" value="1"/>
</dbReference>
<organism evidence="4 5">
    <name type="scientific">Meloidogyne graminicola</name>
    <dbReference type="NCBI Taxonomy" id="189291"/>
    <lineage>
        <taxon>Eukaryota</taxon>
        <taxon>Metazoa</taxon>
        <taxon>Ecdysozoa</taxon>
        <taxon>Nematoda</taxon>
        <taxon>Chromadorea</taxon>
        <taxon>Rhabditida</taxon>
        <taxon>Tylenchina</taxon>
        <taxon>Tylenchomorpha</taxon>
        <taxon>Tylenchoidea</taxon>
        <taxon>Meloidogynidae</taxon>
        <taxon>Meloidogyninae</taxon>
        <taxon>Meloidogyne</taxon>
    </lineage>
</organism>
<evidence type="ECO:0000256" key="1">
    <source>
        <dbReference type="ARBA" id="ARBA00013260"/>
    </source>
</evidence>
<dbReference type="GO" id="GO:0004045">
    <property type="term" value="F:peptidyl-tRNA hydrolase activity"/>
    <property type="evidence" value="ECO:0007669"/>
    <property type="project" value="UniProtKB-EC"/>
</dbReference>
<dbReference type="AlphaFoldDB" id="A0A8T0A1F3"/>
<comment type="caution">
    <text evidence="4">The sequence shown here is derived from an EMBL/GenBank/DDBJ whole genome shotgun (WGS) entry which is preliminary data.</text>
</comment>
<evidence type="ECO:0000256" key="2">
    <source>
        <dbReference type="ARBA" id="ARBA00022801"/>
    </source>
</evidence>
<dbReference type="InterPro" id="IPR023476">
    <property type="entry name" value="Pep_tRNA_hydro_II_dom_sf"/>
</dbReference>
<dbReference type="OrthoDB" id="532420at2759"/>
<dbReference type="EC" id="3.1.1.29" evidence="1"/>
<gene>
    <name evidence="4" type="ORF">Mgra_00001306</name>
</gene>
<dbReference type="EMBL" id="JABEBT010000006">
    <property type="protein sequence ID" value="KAF7639342.1"/>
    <property type="molecule type" value="Genomic_DNA"/>
</dbReference>
<name>A0A8T0A1F3_9BILA</name>
<dbReference type="InterPro" id="IPR002833">
    <property type="entry name" value="PTH2"/>
</dbReference>
<keyword evidence="2" id="KW-0378">Hydrolase</keyword>
<reference evidence="4" key="1">
    <citation type="journal article" date="2020" name="Ecol. Evol.">
        <title>Genome structure and content of the rice root-knot nematode (Meloidogyne graminicola).</title>
        <authorList>
            <person name="Phan N.T."/>
            <person name="Danchin E.G.J."/>
            <person name="Klopp C."/>
            <person name="Perfus-Barbeoch L."/>
            <person name="Kozlowski D.K."/>
            <person name="Koutsovoulos G.D."/>
            <person name="Lopez-Roques C."/>
            <person name="Bouchez O."/>
            <person name="Zahm M."/>
            <person name="Besnard G."/>
            <person name="Bellafiore S."/>
        </authorList>
    </citation>
    <scope>NUCLEOTIDE SEQUENCE</scope>
    <source>
        <strain evidence="4">VN-18</strain>
    </source>
</reference>
<proteinExistence type="predicted"/>
<accession>A0A8T0A1F3</accession>
<dbReference type="InterPro" id="IPR042237">
    <property type="entry name" value="PTRHD1"/>
</dbReference>